<dbReference type="PROSITE" id="PS51257">
    <property type="entry name" value="PROKAR_LIPOPROTEIN"/>
    <property type="match status" value="1"/>
</dbReference>
<protein>
    <submittedName>
        <fullName evidence="3">Class C beta-lactamase-related serine hydrolase</fullName>
    </submittedName>
</protein>
<evidence type="ECO:0000256" key="1">
    <source>
        <dbReference type="SAM" id="SignalP"/>
    </source>
</evidence>
<dbReference type="GO" id="GO:0016787">
    <property type="term" value="F:hydrolase activity"/>
    <property type="evidence" value="ECO:0007669"/>
    <property type="project" value="UniProtKB-KW"/>
</dbReference>
<keyword evidence="1" id="KW-0732">Signal</keyword>
<dbReference type="AlphaFoldDB" id="A0A3D8K0N1"/>
<gene>
    <name evidence="3" type="ORF">DWV00_12145</name>
</gene>
<accession>A0A3D8K0N1</accession>
<dbReference type="PANTHER" id="PTHR43283:SF7">
    <property type="entry name" value="BETA-LACTAMASE-RELATED DOMAIN-CONTAINING PROTEIN"/>
    <property type="match status" value="1"/>
</dbReference>
<dbReference type="Gene3D" id="3.40.710.10">
    <property type="entry name" value="DD-peptidase/beta-lactamase superfamily"/>
    <property type="match status" value="1"/>
</dbReference>
<feature type="domain" description="Beta-lactamase-related" evidence="2">
    <location>
        <begin position="154"/>
        <end position="447"/>
    </location>
</feature>
<organism evidence="3 4">
    <name type="scientific">Trinickia dinghuensis</name>
    <dbReference type="NCBI Taxonomy" id="2291023"/>
    <lineage>
        <taxon>Bacteria</taxon>
        <taxon>Pseudomonadati</taxon>
        <taxon>Pseudomonadota</taxon>
        <taxon>Betaproteobacteria</taxon>
        <taxon>Burkholderiales</taxon>
        <taxon>Burkholderiaceae</taxon>
        <taxon>Trinickia</taxon>
    </lineage>
</organism>
<dbReference type="InterPro" id="IPR050789">
    <property type="entry name" value="Diverse_Enzym_Activities"/>
</dbReference>
<feature type="chain" id="PRO_5017751161" evidence="1">
    <location>
        <begin position="22"/>
        <end position="454"/>
    </location>
</feature>
<dbReference type="OrthoDB" id="8582986at2"/>
<feature type="signal peptide" evidence="1">
    <location>
        <begin position="1"/>
        <end position="21"/>
    </location>
</feature>
<dbReference type="InterPro" id="IPR012338">
    <property type="entry name" value="Beta-lactam/transpept-like"/>
</dbReference>
<sequence length="454" mass="48823">MNRPRLLLPAILALSFAGCTAVRPDYAARVATGTTAHDICSETFISGQPPATIFAETEASRPGLHWIAPLIHYDVDRTRQTVTASLAGLFTSRAVYRGAWGCTLVSGAIPAPAQAGPPLLPVTDVPLPIEVDRSSAMKHAIDDAFAENDPSGPRRTKAVAVLYRGKLIAERYAPGYGPDTPILGFSISKSVTNALVGILVREGKLRVGAPVPLENGSARPIPLEDFMRMTSGLDIDETGSGFDPSNRIMYVSTNDMAAAARRARVIALPGRRWAYSSASVHLAARMVRDAAGGNASAVQRFARDELFAPLGMRHVTVEMDETGTPIGAHYMLASTRDWVRFGELYLNDGIAPNGQRILPEGWVRWSTTPTLDTDYGAGWWVNRRDRVSHGDRVGMPLMADAPADTFYALGNLGQYVIVVPSKQLVIVRLGNAQTPHFDSAAADLLVKEVIGALS</sequence>
<dbReference type="PANTHER" id="PTHR43283">
    <property type="entry name" value="BETA-LACTAMASE-RELATED"/>
    <property type="match status" value="1"/>
</dbReference>
<dbReference type="Proteomes" id="UP000256838">
    <property type="component" value="Unassembled WGS sequence"/>
</dbReference>
<keyword evidence="3" id="KW-0378">Hydrolase</keyword>
<dbReference type="RefSeq" id="WP_115533797.1">
    <property type="nucleotide sequence ID" value="NZ_QRGA01000006.1"/>
</dbReference>
<name>A0A3D8K0N1_9BURK</name>
<dbReference type="SUPFAM" id="SSF56601">
    <property type="entry name" value="beta-lactamase/transpeptidase-like"/>
    <property type="match status" value="1"/>
</dbReference>
<keyword evidence="4" id="KW-1185">Reference proteome</keyword>
<evidence type="ECO:0000313" key="3">
    <source>
        <dbReference type="EMBL" id="RDU98983.1"/>
    </source>
</evidence>
<proteinExistence type="predicted"/>
<dbReference type="EMBL" id="QRGA01000006">
    <property type="protein sequence ID" value="RDU98983.1"/>
    <property type="molecule type" value="Genomic_DNA"/>
</dbReference>
<evidence type="ECO:0000259" key="2">
    <source>
        <dbReference type="Pfam" id="PF00144"/>
    </source>
</evidence>
<dbReference type="Pfam" id="PF00144">
    <property type="entry name" value="Beta-lactamase"/>
    <property type="match status" value="1"/>
</dbReference>
<evidence type="ECO:0000313" key="4">
    <source>
        <dbReference type="Proteomes" id="UP000256838"/>
    </source>
</evidence>
<dbReference type="InterPro" id="IPR001466">
    <property type="entry name" value="Beta-lactam-related"/>
</dbReference>
<reference evidence="3 4" key="1">
    <citation type="submission" date="2018-08" db="EMBL/GenBank/DDBJ databases">
        <title>Paraburkholderia sp. DHOM06 isolated from forest soil.</title>
        <authorList>
            <person name="Gao Z.-H."/>
            <person name="Qiu L.-H."/>
        </authorList>
    </citation>
    <scope>NUCLEOTIDE SEQUENCE [LARGE SCALE GENOMIC DNA]</scope>
    <source>
        <strain evidence="3 4">DHOM06</strain>
    </source>
</reference>
<comment type="caution">
    <text evidence="3">The sequence shown here is derived from an EMBL/GenBank/DDBJ whole genome shotgun (WGS) entry which is preliminary data.</text>
</comment>